<feature type="transmembrane region" description="Helical" evidence="1">
    <location>
        <begin position="77"/>
        <end position="95"/>
    </location>
</feature>
<organism evidence="2 3">
    <name type="scientific">Aspergillus transmontanensis</name>
    <dbReference type="NCBI Taxonomy" id="1034304"/>
    <lineage>
        <taxon>Eukaryota</taxon>
        <taxon>Fungi</taxon>
        <taxon>Dikarya</taxon>
        <taxon>Ascomycota</taxon>
        <taxon>Pezizomycotina</taxon>
        <taxon>Eurotiomycetes</taxon>
        <taxon>Eurotiomycetidae</taxon>
        <taxon>Eurotiales</taxon>
        <taxon>Aspergillaceae</taxon>
        <taxon>Aspergillus</taxon>
        <taxon>Aspergillus subgen. Circumdati</taxon>
    </lineage>
</organism>
<protein>
    <submittedName>
        <fullName evidence="2">Uncharacterized protein</fullName>
    </submittedName>
</protein>
<evidence type="ECO:0000313" key="3">
    <source>
        <dbReference type="Proteomes" id="UP000325433"/>
    </source>
</evidence>
<keyword evidence="3" id="KW-1185">Reference proteome</keyword>
<evidence type="ECO:0000313" key="2">
    <source>
        <dbReference type="EMBL" id="KAE8306772.1"/>
    </source>
</evidence>
<proteinExistence type="predicted"/>
<keyword evidence="1" id="KW-1133">Transmembrane helix</keyword>
<sequence length="116" mass="13409">MSYYLTKSIYLFILRSLYFPSVVRWWIVYFGSPPCIYISFVALSLPHRTSFYIPSLSHYYPSITRNKGTSSNINESAIILNVLLFFLYTSLPLVTHSCRPVTNFTNKSSASQLNFN</sequence>
<evidence type="ECO:0000256" key="1">
    <source>
        <dbReference type="SAM" id="Phobius"/>
    </source>
</evidence>
<dbReference type="AlphaFoldDB" id="A0A5N6VEG1"/>
<accession>A0A5N6VEG1</accession>
<dbReference type="EMBL" id="ML738431">
    <property type="protein sequence ID" value="KAE8306772.1"/>
    <property type="molecule type" value="Genomic_DNA"/>
</dbReference>
<keyword evidence="1" id="KW-0812">Transmembrane</keyword>
<gene>
    <name evidence="2" type="ORF">BDV41DRAFT_99938</name>
</gene>
<keyword evidence="1" id="KW-0472">Membrane</keyword>
<reference evidence="3" key="1">
    <citation type="submission" date="2019-04" db="EMBL/GenBank/DDBJ databases">
        <title>Friends and foes A comparative genomics studyof 23 Aspergillus species from section Flavi.</title>
        <authorList>
            <consortium name="DOE Joint Genome Institute"/>
            <person name="Kjaerbolling I."/>
            <person name="Vesth T."/>
            <person name="Frisvad J.C."/>
            <person name="Nybo J.L."/>
            <person name="Theobald S."/>
            <person name="Kildgaard S."/>
            <person name="Isbrandt T."/>
            <person name="Kuo A."/>
            <person name="Sato A."/>
            <person name="Lyhne E.K."/>
            <person name="Kogle M.E."/>
            <person name="Wiebenga A."/>
            <person name="Kun R.S."/>
            <person name="Lubbers R.J."/>
            <person name="Makela M.R."/>
            <person name="Barry K."/>
            <person name="Chovatia M."/>
            <person name="Clum A."/>
            <person name="Daum C."/>
            <person name="Haridas S."/>
            <person name="He G."/>
            <person name="LaButti K."/>
            <person name="Lipzen A."/>
            <person name="Mondo S."/>
            <person name="Riley R."/>
            <person name="Salamov A."/>
            <person name="Simmons B.A."/>
            <person name="Magnuson J.K."/>
            <person name="Henrissat B."/>
            <person name="Mortensen U.H."/>
            <person name="Larsen T.O."/>
            <person name="Devries R.P."/>
            <person name="Grigoriev I.V."/>
            <person name="Machida M."/>
            <person name="Baker S.E."/>
            <person name="Andersen M.R."/>
        </authorList>
    </citation>
    <scope>NUCLEOTIDE SEQUENCE [LARGE SCALE GENOMIC DNA]</scope>
    <source>
        <strain evidence="3">CBS 130015</strain>
    </source>
</reference>
<name>A0A5N6VEG1_9EURO</name>
<dbReference type="Proteomes" id="UP000325433">
    <property type="component" value="Unassembled WGS sequence"/>
</dbReference>